<reference evidence="2 3" key="1">
    <citation type="journal article" date="2019" name="Nat. Ecol. Evol.">
        <title>Megaphylogeny resolves global patterns of mushroom evolution.</title>
        <authorList>
            <person name="Varga T."/>
            <person name="Krizsan K."/>
            <person name="Foldi C."/>
            <person name="Dima B."/>
            <person name="Sanchez-Garcia M."/>
            <person name="Sanchez-Ramirez S."/>
            <person name="Szollosi G.J."/>
            <person name="Szarkandi J.G."/>
            <person name="Papp V."/>
            <person name="Albert L."/>
            <person name="Andreopoulos W."/>
            <person name="Angelini C."/>
            <person name="Antonin V."/>
            <person name="Barry K.W."/>
            <person name="Bougher N.L."/>
            <person name="Buchanan P."/>
            <person name="Buyck B."/>
            <person name="Bense V."/>
            <person name="Catcheside P."/>
            <person name="Chovatia M."/>
            <person name="Cooper J."/>
            <person name="Damon W."/>
            <person name="Desjardin D."/>
            <person name="Finy P."/>
            <person name="Geml J."/>
            <person name="Haridas S."/>
            <person name="Hughes K."/>
            <person name="Justo A."/>
            <person name="Karasinski D."/>
            <person name="Kautmanova I."/>
            <person name="Kiss B."/>
            <person name="Kocsube S."/>
            <person name="Kotiranta H."/>
            <person name="LaButti K.M."/>
            <person name="Lechner B.E."/>
            <person name="Liimatainen K."/>
            <person name="Lipzen A."/>
            <person name="Lukacs Z."/>
            <person name="Mihaltcheva S."/>
            <person name="Morgado L.N."/>
            <person name="Niskanen T."/>
            <person name="Noordeloos M.E."/>
            <person name="Ohm R.A."/>
            <person name="Ortiz-Santana B."/>
            <person name="Ovrebo C."/>
            <person name="Racz N."/>
            <person name="Riley R."/>
            <person name="Savchenko A."/>
            <person name="Shiryaev A."/>
            <person name="Soop K."/>
            <person name="Spirin V."/>
            <person name="Szebenyi C."/>
            <person name="Tomsovsky M."/>
            <person name="Tulloss R.E."/>
            <person name="Uehling J."/>
            <person name="Grigoriev I.V."/>
            <person name="Vagvolgyi C."/>
            <person name="Papp T."/>
            <person name="Martin F.M."/>
            <person name="Miettinen O."/>
            <person name="Hibbett D.S."/>
            <person name="Nagy L.G."/>
        </authorList>
    </citation>
    <scope>NUCLEOTIDE SEQUENCE [LARGE SCALE GENOMIC DNA]</scope>
    <source>
        <strain evidence="2 3">CBS 166.37</strain>
    </source>
</reference>
<keyword evidence="1" id="KW-0175">Coiled coil</keyword>
<dbReference type="Proteomes" id="UP000308652">
    <property type="component" value="Unassembled WGS sequence"/>
</dbReference>
<dbReference type="AlphaFoldDB" id="A0A5C3ME97"/>
<proteinExistence type="predicted"/>
<evidence type="ECO:0000313" key="3">
    <source>
        <dbReference type="Proteomes" id="UP000308652"/>
    </source>
</evidence>
<evidence type="ECO:0000313" key="2">
    <source>
        <dbReference type="EMBL" id="TFK42188.1"/>
    </source>
</evidence>
<organism evidence="2 3">
    <name type="scientific">Crucibulum laeve</name>
    <dbReference type="NCBI Taxonomy" id="68775"/>
    <lineage>
        <taxon>Eukaryota</taxon>
        <taxon>Fungi</taxon>
        <taxon>Dikarya</taxon>
        <taxon>Basidiomycota</taxon>
        <taxon>Agaricomycotina</taxon>
        <taxon>Agaricomycetes</taxon>
        <taxon>Agaricomycetidae</taxon>
        <taxon>Agaricales</taxon>
        <taxon>Agaricineae</taxon>
        <taxon>Nidulariaceae</taxon>
        <taxon>Crucibulum</taxon>
    </lineage>
</organism>
<evidence type="ECO:0000256" key="1">
    <source>
        <dbReference type="SAM" id="Coils"/>
    </source>
</evidence>
<sequence>MNPILSEKEMKLETLRVALQEANHARDMLVKNKEAAKRTIDKALETLRKFTAESKEYQAKVACLQQTTSYLSQIEDEYSQDCISEIQTLFEDKEEVEIEAEIAANILEAACKRGVLYEKKLARAETKALELRRRLCDES</sequence>
<feature type="coiled-coil region" evidence="1">
    <location>
        <begin position="5"/>
        <end position="67"/>
    </location>
</feature>
<protein>
    <submittedName>
        <fullName evidence="2">Uncharacterized protein</fullName>
    </submittedName>
</protein>
<keyword evidence="3" id="KW-1185">Reference proteome</keyword>
<name>A0A5C3ME97_9AGAR</name>
<dbReference type="EMBL" id="ML213593">
    <property type="protein sequence ID" value="TFK42188.1"/>
    <property type="molecule type" value="Genomic_DNA"/>
</dbReference>
<gene>
    <name evidence="2" type="ORF">BDQ12DRAFT_355613</name>
</gene>
<accession>A0A5C3ME97</accession>